<organism evidence="2">
    <name type="scientific">Tanacetum cinerariifolium</name>
    <name type="common">Dalmatian daisy</name>
    <name type="synonym">Chrysanthemum cinerariifolium</name>
    <dbReference type="NCBI Taxonomy" id="118510"/>
    <lineage>
        <taxon>Eukaryota</taxon>
        <taxon>Viridiplantae</taxon>
        <taxon>Streptophyta</taxon>
        <taxon>Embryophyta</taxon>
        <taxon>Tracheophyta</taxon>
        <taxon>Spermatophyta</taxon>
        <taxon>Magnoliopsida</taxon>
        <taxon>eudicotyledons</taxon>
        <taxon>Gunneridae</taxon>
        <taxon>Pentapetalae</taxon>
        <taxon>asterids</taxon>
        <taxon>campanulids</taxon>
        <taxon>Asterales</taxon>
        <taxon>Asteraceae</taxon>
        <taxon>Asteroideae</taxon>
        <taxon>Anthemideae</taxon>
        <taxon>Anthemidinae</taxon>
        <taxon>Tanacetum</taxon>
    </lineage>
</organism>
<feature type="region of interest" description="Disordered" evidence="1">
    <location>
        <begin position="1"/>
        <end position="26"/>
    </location>
</feature>
<comment type="caution">
    <text evidence="2">The sequence shown here is derived from an EMBL/GenBank/DDBJ whole genome shotgun (WGS) entry which is preliminary data.</text>
</comment>
<reference evidence="2" key="1">
    <citation type="journal article" date="2019" name="Sci. Rep.">
        <title>Draft genome of Tanacetum cinerariifolium, the natural source of mosquito coil.</title>
        <authorList>
            <person name="Yamashiro T."/>
            <person name="Shiraishi A."/>
            <person name="Satake H."/>
            <person name="Nakayama K."/>
        </authorList>
    </citation>
    <scope>NUCLEOTIDE SEQUENCE</scope>
</reference>
<evidence type="ECO:0000256" key="1">
    <source>
        <dbReference type="SAM" id="MobiDB-lite"/>
    </source>
</evidence>
<feature type="non-terminal residue" evidence="2">
    <location>
        <position position="92"/>
    </location>
</feature>
<protein>
    <submittedName>
        <fullName evidence="2">Uncharacterized protein</fullName>
    </submittedName>
</protein>
<accession>A0A699XHV5</accession>
<feature type="non-terminal residue" evidence="2">
    <location>
        <position position="1"/>
    </location>
</feature>
<dbReference type="AlphaFoldDB" id="A0A699XHV5"/>
<proteinExistence type="predicted"/>
<name>A0A699XHV5_TANCI</name>
<dbReference type="EMBL" id="BKCJ011825193">
    <property type="protein sequence ID" value="GFD56084.1"/>
    <property type="molecule type" value="Genomic_DNA"/>
</dbReference>
<evidence type="ECO:0000313" key="2">
    <source>
        <dbReference type="EMBL" id="GFD56084.1"/>
    </source>
</evidence>
<gene>
    <name evidence="2" type="ORF">Tci_928053</name>
</gene>
<feature type="compositionally biased region" description="Polar residues" evidence="1">
    <location>
        <begin position="7"/>
        <end position="26"/>
    </location>
</feature>
<sequence length="92" mass="9676">NGELVTEQVSQGEGPTSPVGTQHTPTIIESSPCLQNISITYRKTKTRTGRIGIWIPLSNVPSSAADEAITKEMHNGLGRATTTASSLVAEKG</sequence>